<feature type="transmembrane region" description="Helical" evidence="1">
    <location>
        <begin position="167"/>
        <end position="186"/>
    </location>
</feature>
<dbReference type="AlphaFoldDB" id="A0A914X9X0"/>
<keyword evidence="1" id="KW-0472">Membrane</keyword>
<feature type="transmembrane region" description="Helical" evidence="1">
    <location>
        <begin position="134"/>
        <end position="155"/>
    </location>
</feature>
<organism evidence="2 3">
    <name type="scientific">Plectus sambesii</name>
    <dbReference type="NCBI Taxonomy" id="2011161"/>
    <lineage>
        <taxon>Eukaryota</taxon>
        <taxon>Metazoa</taxon>
        <taxon>Ecdysozoa</taxon>
        <taxon>Nematoda</taxon>
        <taxon>Chromadorea</taxon>
        <taxon>Plectida</taxon>
        <taxon>Plectina</taxon>
        <taxon>Plectoidea</taxon>
        <taxon>Plectidae</taxon>
        <taxon>Plectus</taxon>
    </lineage>
</organism>
<dbReference type="WBParaSite" id="PSAMB.scaffold7439size7643.g30064.t1">
    <property type="protein sequence ID" value="PSAMB.scaffold7439size7643.g30064.t1"/>
    <property type="gene ID" value="PSAMB.scaffold7439size7643.g30064"/>
</dbReference>
<dbReference type="PANTHER" id="PTHR31748">
    <property type="entry name" value="SERPENTINE RECEPTOR, CLASS V"/>
    <property type="match status" value="1"/>
</dbReference>
<evidence type="ECO:0000313" key="2">
    <source>
        <dbReference type="Proteomes" id="UP000887566"/>
    </source>
</evidence>
<evidence type="ECO:0000256" key="1">
    <source>
        <dbReference type="SAM" id="Phobius"/>
    </source>
</evidence>
<protein>
    <submittedName>
        <fullName evidence="3">Uncharacterized protein</fullName>
    </submittedName>
</protein>
<proteinExistence type="predicted"/>
<accession>A0A914X9X0</accession>
<feature type="transmembrane region" description="Helical" evidence="1">
    <location>
        <begin position="87"/>
        <end position="113"/>
    </location>
</feature>
<feature type="transmembrane region" description="Helical" evidence="1">
    <location>
        <begin position="6"/>
        <end position="31"/>
    </location>
</feature>
<dbReference type="InterPro" id="IPR019426">
    <property type="entry name" value="7TM_GPCR_serpentine_rcpt_Srv"/>
</dbReference>
<dbReference type="PANTHER" id="PTHR31748:SF1">
    <property type="entry name" value="SERPENTINE RECEPTOR, CLASS V"/>
    <property type="match status" value="1"/>
</dbReference>
<reference evidence="3" key="1">
    <citation type="submission" date="2022-11" db="UniProtKB">
        <authorList>
            <consortium name="WormBaseParasite"/>
        </authorList>
    </citation>
    <scope>IDENTIFICATION</scope>
</reference>
<name>A0A914X9X0_9BILA</name>
<evidence type="ECO:0000313" key="3">
    <source>
        <dbReference type="WBParaSite" id="PSAMB.scaffold7439size7643.g30064.t1"/>
    </source>
</evidence>
<sequence length="217" mass="24376">MVDITFVIGWVSNFILLFTLPIYVLFLLTLIKYRKDKDLSHAFFRLLLGNGLADILQIIMVLLGYNLAATGLVPELFIWMGDLFVKIYFPVSRGVYTAQCVGALWIAVNRLTALHFPFSYDRLQEKQWTRKEMAALKMTAAGFFICCGLISSVIFSKSFLNDVVGALGLTLFISSTPYVMFIFSVVRNRMMMAPVTYNSTPPHPPVSAHSTAVNLPD</sequence>
<keyword evidence="2" id="KW-1185">Reference proteome</keyword>
<dbReference type="Proteomes" id="UP000887566">
    <property type="component" value="Unplaced"/>
</dbReference>
<keyword evidence="1" id="KW-1133">Transmembrane helix</keyword>
<dbReference type="Pfam" id="PF10323">
    <property type="entry name" value="7TM_GPCR_Srv"/>
    <property type="match status" value="1"/>
</dbReference>
<dbReference type="Gene3D" id="1.20.1070.10">
    <property type="entry name" value="Rhodopsin 7-helix transmembrane proteins"/>
    <property type="match status" value="1"/>
</dbReference>
<keyword evidence="1" id="KW-0812">Transmembrane</keyword>